<feature type="non-terminal residue" evidence="9">
    <location>
        <position position="164"/>
    </location>
</feature>
<evidence type="ECO:0000256" key="1">
    <source>
        <dbReference type="ARBA" id="ARBA00004370"/>
    </source>
</evidence>
<dbReference type="InterPro" id="IPR031328">
    <property type="entry name" value="Ephrin"/>
</dbReference>
<reference evidence="9 10" key="1">
    <citation type="submission" date="2014-03" db="EMBL/GenBank/DDBJ databases">
        <title>Draft genome of the hookworm Oesophagostomum dentatum.</title>
        <authorList>
            <person name="Mitreva M."/>
        </authorList>
    </citation>
    <scope>NUCLEOTIDE SEQUENCE [LARGE SCALE GENOMIC DNA]</scope>
    <source>
        <strain evidence="9 10">OD-Hann</strain>
    </source>
</reference>
<accession>A0A0B1SFN9</accession>
<gene>
    <name evidence="9" type="ORF">OESDEN_16559</name>
</gene>
<evidence type="ECO:0000256" key="4">
    <source>
        <dbReference type="ARBA" id="ARBA00023157"/>
    </source>
</evidence>
<evidence type="ECO:0000313" key="9">
    <source>
        <dbReference type="EMBL" id="KHJ83739.1"/>
    </source>
</evidence>
<evidence type="ECO:0000313" key="10">
    <source>
        <dbReference type="Proteomes" id="UP000053660"/>
    </source>
</evidence>
<dbReference type="PANTHER" id="PTHR11304:SF29">
    <property type="entry name" value="EPHRIN"/>
    <property type="match status" value="1"/>
</dbReference>
<keyword evidence="3" id="KW-0472">Membrane</keyword>
<organism evidence="9 10">
    <name type="scientific">Oesophagostomum dentatum</name>
    <name type="common">Nodular worm</name>
    <dbReference type="NCBI Taxonomy" id="61180"/>
    <lineage>
        <taxon>Eukaryota</taxon>
        <taxon>Metazoa</taxon>
        <taxon>Ecdysozoa</taxon>
        <taxon>Nematoda</taxon>
        <taxon>Chromadorea</taxon>
        <taxon>Rhabditida</taxon>
        <taxon>Rhabditina</taxon>
        <taxon>Rhabditomorpha</taxon>
        <taxon>Strongyloidea</taxon>
        <taxon>Strongylidae</taxon>
        <taxon>Oesophagostomum</taxon>
    </lineage>
</organism>
<evidence type="ECO:0000256" key="7">
    <source>
        <dbReference type="SAM" id="MobiDB-lite"/>
    </source>
</evidence>
<dbReference type="GO" id="GO:0046875">
    <property type="term" value="F:ephrin receptor binding"/>
    <property type="evidence" value="ECO:0007669"/>
    <property type="project" value="TreeGrafter"/>
</dbReference>
<dbReference type="GO" id="GO:0048013">
    <property type="term" value="P:ephrin receptor signaling pathway"/>
    <property type="evidence" value="ECO:0007669"/>
    <property type="project" value="TreeGrafter"/>
</dbReference>
<dbReference type="Pfam" id="PF00812">
    <property type="entry name" value="Ephrin"/>
    <property type="match status" value="1"/>
</dbReference>
<dbReference type="Gene3D" id="2.60.40.420">
    <property type="entry name" value="Cupredoxins - blue copper proteins"/>
    <property type="match status" value="1"/>
</dbReference>
<keyword evidence="4" id="KW-1015">Disulfide bond</keyword>
<dbReference type="SUPFAM" id="SSF49503">
    <property type="entry name" value="Cupredoxins"/>
    <property type="match status" value="1"/>
</dbReference>
<dbReference type="OrthoDB" id="6250301at2759"/>
<dbReference type="GO" id="GO:0005886">
    <property type="term" value="C:plasma membrane"/>
    <property type="evidence" value="ECO:0007669"/>
    <property type="project" value="TreeGrafter"/>
</dbReference>
<dbReference type="PROSITE" id="PS51551">
    <property type="entry name" value="EPHRIN_RBD_2"/>
    <property type="match status" value="1"/>
</dbReference>
<keyword evidence="2" id="KW-0732">Signal</keyword>
<evidence type="ECO:0000256" key="3">
    <source>
        <dbReference type="ARBA" id="ARBA00023136"/>
    </source>
</evidence>
<evidence type="ECO:0000259" key="8">
    <source>
        <dbReference type="PROSITE" id="PS51551"/>
    </source>
</evidence>
<proteinExistence type="inferred from homology"/>
<dbReference type="AlphaFoldDB" id="A0A0B1SFN9"/>
<evidence type="ECO:0000256" key="6">
    <source>
        <dbReference type="PROSITE-ProRule" id="PRU00884"/>
    </source>
</evidence>
<protein>
    <submittedName>
        <fullName evidence="9">Ephrin</fullName>
    </submittedName>
</protein>
<evidence type="ECO:0000256" key="2">
    <source>
        <dbReference type="ARBA" id="ARBA00022729"/>
    </source>
</evidence>
<dbReference type="GO" id="GO:0007411">
    <property type="term" value="P:axon guidance"/>
    <property type="evidence" value="ECO:0007669"/>
    <property type="project" value="TreeGrafter"/>
</dbReference>
<name>A0A0B1SFN9_OESDE</name>
<sequence length="164" mass="18212">MDDTLRVVCPTPGSEKSFLKIHKVSALSYNECLLETQKTLVVTCDGSTSSQKPTIIGVRRYSPLPSTESLLFEPGETYYWISTSSGSKQGINNAQYGICAADNMRLVIHVRQLSDLPTSTPSSRPSFESREINPKFSAIAHSLSHPQRRDQQIPDGLNQEQLQK</sequence>
<comment type="similarity">
    <text evidence="6">Belongs to the ephrin family.</text>
</comment>
<evidence type="ECO:0000256" key="5">
    <source>
        <dbReference type="ARBA" id="ARBA00023180"/>
    </source>
</evidence>
<comment type="caution">
    <text evidence="6">Lacks conserved residue(s) required for the propagation of feature annotation.</text>
</comment>
<keyword evidence="10" id="KW-1185">Reference proteome</keyword>
<feature type="domain" description="Ephrin RBD" evidence="8">
    <location>
        <begin position="1"/>
        <end position="110"/>
    </location>
</feature>
<dbReference type="InterPro" id="IPR001799">
    <property type="entry name" value="Ephrin_RBD"/>
</dbReference>
<comment type="subcellular location">
    <subcellularLocation>
        <location evidence="1">Membrane</location>
    </subcellularLocation>
</comment>
<dbReference type="EMBL" id="KN572023">
    <property type="protein sequence ID" value="KHJ83739.1"/>
    <property type="molecule type" value="Genomic_DNA"/>
</dbReference>
<dbReference type="InterPro" id="IPR008972">
    <property type="entry name" value="Cupredoxin"/>
</dbReference>
<dbReference type="PANTHER" id="PTHR11304">
    <property type="entry name" value="EPHRIN"/>
    <property type="match status" value="1"/>
</dbReference>
<feature type="region of interest" description="Disordered" evidence="7">
    <location>
        <begin position="138"/>
        <end position="164"/>
    </location>
</feature>
<keyword evidence="5" id="KW-0325">Glycoprotein</keyword>
<dbReference type="Proteomes" id="UP000053660">
    <property type="component" value="Unassembled WGS sequence"/>
</dbReference>